<protein>
    <submittedName>
        <fullName evidence="6">Arylsulfatase</fullName>
    </submittedName>
</protein>
<comment type="caution">
    <text evidence="6">The sequence shown here is derived from an EMBL/GenBank/DDBJ whole genome shotgun (WGS) entry which is preliminary data.</text>
</comment>
<feature type="region of interest" description="Disordered" evidence="4">
    <location>
        <begin position="497"/>
        <end position="528"/>
    </location>
</feature>
<evidence type="ECO:0000259" key="5">
    <source>
        <dbReference type="Pfam" id="PF00884"/>
    </source>
</evidence>
<dbReference type="SUPFAM" id="SSF53649">
    <property type="entry name" value="Alkaline phosphatase-like"/>
    <property type="match status" value="1"/>
</dbReference>
<sequence>MKHLLILAGIFGMMDVYSQSGKPGHVIIIMADQLRADVLGAQTPNIETLRKDAVTFTRAYCASPLCAPSRASFFTGLYPNRTGSMINPWSKEDEIYGTVKAGIPSLYTIMENSWDSRHVGKQHFFTAEKIDRSAAAGTKWVTQEDYSSWMSTQKKDKPGGKRFKAEAPELVSGKFTRLRSYSTPRTELYKEGIDYFLDRYITDESIRSIREWDKSRPLLLNTMYLAPHPPFHIPEPYFSMYQPGGFHLPENVGRWYPGQSPLQMYSLTGFIGSRYTREQWDNTWAKYLGLVKLLDDEVGRLIKALREEGLYDSALIIFTSDHGEMLGSHSLWQKMCMYEESVRVPLMVKLPKEYPVKNRNITTPVSLVDVLPTILDLNGTAASPGQTDGKSLVPLLAGSDKERDAVFIQYDGNGSLGSAQRCLVDGDFKLIVDTFREETFLEMYDMKRDPQETQNLALNRENERLLNQLMTKLQNRMDGSGDRIRFGDDIVKRFHENYAGREPELTVPSGANREGGSDKARKQTTKTN</sequence>
<keyword evidence="2" id="KW-0479">Metal-binding</keyword>
<name>A0ABP8LMP1_9BACT</name>
<dbReference type="RefSeq" id="WP_345026076.1">
    <property type="nucleotide sequence ID" value="NZ_BAABEY010000001.1"/>
</dbReference>
<evidence type="ECO:0000313" key="6">
    <source>
        <dbReference type="EMBL" id="GAA4431209.1"/>
    </source>
</evidence>
<evidence type="ECO:0000256" key="4">
    <source>
        <dbReference type="SAM" id="MobiDB-lite"/>
    </source>
</evidence>
<dbReference type="PANTHER" id="PTHR45953">
    <property type="entry name" value="IDURONATE 2-SULFATASE"/>
    <property type="match status" value="1"/>
</dbReference>
<dbReference type="EMBL" id="BAABEY010000001">
    <property type="protein sequence ID" value="GAA4431209.1"/>
    <property type="molecule type" value="Genomic_DNA"/>
</dbReference>
<evidence type="ECO:0000256" key="1">
    <source>
        <dbReference type="ARBA" id="ARBA00008779"/>
    </source>
</evidence>
<organism evidence="6 7">
    <name type="scientific">Ravibacter arvi</name>
    <dbReference type="NCBI Taxonomy" id="2051041"/>
    <lineage>
        <taxon>Bacteria</taxon>
        <taxon>Pseudomonadati</taxon>
        <taxon>Bacteroidota</taxon>
        <taxon>Cytophagia</taxon>
        <taxon>Cytophagales</taxon>
        <taxon>Spirosomataceae</taxon>
        <taxon>Ravibacter</taxon>
    </lineage>
</organism>
<feature type="domain" description="Sulfatase N-terminal" evidence="5">
    <location>
        <begin position="25"/>
        <end position="379"/>
    </location>
</feature>
<dbReference type="InterPro" id="IPR000917">
    <property type="entry name" value="Sulfatase_N"/>
</dbReference>
<dbReference type="InterPro" id="IPR017850">
    <property type="entry name" value="Alkaline_phosphatase_core_sf"/>
</dbReference>
<evidence type="ECO:0000256" key="3">
    <source>
        <dbReference type="ARBA" id="ARBA00022801"/>
    </source>
</evidence>
<dbReference type="PROSITE" id="PS00523">
    <property type="entry name" value="SULFATASE_1"/>
    <property type="match status" value="1"/>
</dbReference>
<comment type="similarity">
    <text evidence="1">Belongs to the sulfatase family.</text>
</comment>
<evidence type="ECO:0000313" key="7">
    <source>
        <dbReference type="Proteomes" id="UP001501508"/>
    </source>
</evidence>
<dbReference type="InterPro" id="IPR024607">
    <property type="entry name" value="Sulfatase_CS"/>
</dbReference>
<proteinExistence type="inferred from homology"/>
<keyword evidence="7" id="KW-1185">Reference proteome</keyword>
<keyword evidence="3" id="KW-0378">Hydrolase</keyword>
<dbReference type="Gene3D" id="3.40.720.10">
    <property type="entry name" value="Alkaline Phosphatase, subunit A"/>
    <property type="match status" value="1"/>
</dbReference>
<evidence type="ECO:0000256" key="2">
    <source>
        <dbReference type="ARBA" id="ARBA00022723"/>
    </source>
</evidence>
<reference evidence="7" key="1">
    <citation type="journal article" date="2019" name="Int. J. Syst. Evol. Microbiol.">
        <title>The Global Catalogue of Microorganisms (GCM) 10K type strain sequencing project: providing services to taxonomists for standard genome sequencing and annotation.</title>
        <authorList>
            <consortium name="The Broad Institute Genomics Platform"/>
            <consortium name="The Broad Institute Genome Sequencing Center for Infectious Disease"/>
            <person name="Wu L."/>
            <person name="Ma J."/>
        </authorList>
    </citation>
    <scope>NUCLEOTIDE SEQUENCE [LARGE SCALE GENOMIC DNA]</scope>
    <source>
        <strain evidence="7">JCM 31920</strain>
    </source>
</reference>
<dbReference type="PANTHER" id="PTHR45953:SF1">
    <property type="entry name" value="IDURONATE 2-SULFATASE"/>
    <property type="match status" value="1"/>
</dbReference>
<dbReference type="Pfam" id="PF00884">
    <property type="entry name" value="Sulfatase"/>
    <property type="match status" value="1"/>
</dbReference>
<accession>A0ABP8LMP1</accession>
<gene>
    <name evidence="6" type="ORF">GCM10023091_01530</name>
</gene>
<dbReference type="Proteomes" id="UP001501508">
    <property type="component" value="Unassembled WGS sequence"/>
</dbReference>